<evidence type="ECO:0000313" key="4">
    <source>
        <dbReference type="Proteomes" id="UP000823913"/>
    </source>
</evidence>
<feature type="domain" description="PLD phosphodiesterase" evidence="2">
    <location>
        <begin position="375"/>
        <end position="401"/>
    </location>
</feature>
<dbReference type="CDD" id="cd09110">
    <property type="entry name" value="PLDc_CLS_1"/>
    <property type="match status" value="1"/>
</dbReference>
<keyword evidence="1" id="KW-0472">Membrane</keyword>
<evidence type="ECO:0000259" key="2">
    <source>
        <dbReference type="PROSITE" id="PS50035"/>
    </source>
</evidence>
<evidence type="ECO:0000256" key="1">
    <source>
        <dbReference type="SAM" id="Phobius"/>
    </source>
</evidence>
<dbReference type="PROSITE" id="PS50035">
    <property type="entry name" value="PLD"/>
    <property type="match status" value="2"/>
</dbReference>
<keyword evidence="1" id="KW-0812">Transmembrane</keyword>
<dbReference type="Proteomes" id="UP000823913">
    <property type="component" value="Unassembled WGS sequence"/>
</dbReference>
<dbReference type="Gene3D" id="3.30.870.10">
    <property type="entry name" value="Endonuclease Chain A"/>
    <property type="match status" value="2"/>
</dbReference>
<feature type="transmembrane region" description="Helical" evidence="1">
    <location>
        <begin position="12"/>
        <end position="34"/>
    </location>
</feature>
<dbReference type="InterPro" id="IPR025202">
    <property type="entry name" value="PLD-like_dom"/>
</dbReference>
<reference evidence="3" key="1">
    <citation type="submission" date="2020-10" db="EMBL/GenBank/DDBJ databases">
        <authorList>
            <person name="Gilroy R."/>
        </authorList>
    </citation>
    <scope>NUCLEOTIDE SEQUENCE</scope>
    <source>
        <strain evidence="3">ChiW16-3235</strain>
    </source>
</reference>
<dbReference type="EMBL" id="DVHK01000134">
    <property type="protein sequence ID" value="HIR67728.1"/>
    <property type="molecule type" value="Genomic_DNA"/>
</dbReference>
<feature type="transmembrane region" description="Helical" evidence="1">
    <location>
        <begin position="40"/>
        <end position="59"/>
    </location>
</feature>
<comment type="caution">
    <text evidence="3">The sequence shown here is derived from an EMBL/GenBank/DDBJ whole genome shotgun (WGS) entry which is preliminary data.</text>
</comment>
<organism evidence="3 4">
    <name type="scientific">Candidatus Coproplasma avicola</name>
    <dbReference type="NCBI Taxonomy" id="2840744"/>
    <lineage>
        <taxon>Bacteria</taxon>
        <taxon>Bacillati</taxon>
        <taxon>Bacillota</taxon>
        <taxon>Clostridia</taxon>
        <taxon>Eubacteriales</taxon>
        <taxon>Candidatus Coproplasma</taxon>
    </lineage>
</organism>
<sequence>MRGFFSFIFSKLFLCMLLITAYVAGFVLLCLWLPTFLSLGAAALGAFILTAAAAIKAALGQYPAEFRCAWLLAIAALPVLGAAAFFITLYRPSPCEDALDFCGATDCVTCRYYEDGKSFFDGIYAAIDGARESVYLEFYILARGRIFDGLYARLEGALARGVDVKIITDGLGSALRLPKKQLKRLKKLGAEVRIFNRLLPPPLSRLNFRDHRKIAVIDGKTAFSGGMNIADEYAGLTRPHGQWKDSAFEVTGHAAEYFHALFLSVWSGCRKLALPPPDKGLVTVQPVSDSPPAHCGRASGLIVREIYAARRRVWAFTPYLCPDERIFAALCDAAARGVDVKIIIPAVPDKKTAYAVTCDCAARLSKRGAGVYAFTPGFMHAKAVICDGGCFLGSYNLDCRSLWLNYECGAHFEGGLTDDVARDFEGCLALSAPFEGKERKLFRLFSPLA</sequence>
<dbReference type="GO" id="GO:0030572">
    <property type="term" value="F:phosphatidyltransferase activity"/>
    <property type="evidence" value="ECO:0007669"/>
    <property type="project" value="UniProtKB-ARBA"/>
</dbReference>
<dbReference type="InterPro" id="IPR001736">
    <property type="entry name" value="PLipase_D/transphosphatidylase"/>
</dbReference>
<protein>
    <recommendedName>
        <fullName evidence="2">PLD phosphodiesterase domain-containing protein</fullName>
    </recommendedName>
</protein>
<dbReference type="SUPFAM" id="SSF56024">
    <property type="entry name" value="Phospholipase D/nuclease"/>
    <property type="match status" value="2"/>
</dbReference>
<name>A0A9D1E7B8_9FIRM</name>
<dbReference type="GO" id="GO:0032049">
    <property type="term" value="P:cardiolipin biosynthetic process"/>
    <property type="evidence" value="ECO:0007669"/>
    <property type="project" value="UniProtKB-ARBA"/>
</dbReference>
<gene>
    <name evidence="3" type="ORF">IAB94_06755</name>
</gene>
<evidence type="ECO:0000313" key="3">
    <source>
        <dbReference type="EMBL" id="HIR67728.1"/>
    </source>
</evidence>
<dbReference type="CDD" id="cd09112">
    <property type="entry name" value="PLDc_CLS_2"/>
    <property type="match status" value="1"/>
</dbReference>
<feature type="domain" description="PLD phosphodiesterase" evidence="2">
    <location>
        <begin position="206"/>
        <end position="233"/>
    </location>
</feature>
<dbReference type="PANTHER" id="PTHR21248">
    <property type="entry name" value="CARDIOLIPIN SYNTHASE"/>
    <property type="match status" value="1"/>
</dbReference>
<proteinExistence type="predicted"/>
<accession>A0A9D1E7B8</accession>
<dbReference type="AlphaFoldDB" id="A0A9D1E7B8"/>
<dbReference type="SMART" id="SM00155">
    <property type="entry name" value="PLDc"/>
    <property type="match status" value="2"/>
</dbReference>
<feature type="transmembrane region" description="Helical" evidence="1">
    <location>
        <begin position="71"/>
        <end position="90"/>
    </location>
</feature>
<dbReference type="Pfam" id="PF13091">
    <property type="entry name" value="PLDc_2"/>
    <property type="match status" value="2"/>
</dbReference>
<dbReference type="PANTHER" id="PTHR21248:SF22">
    <property type="entry name" value="PHOSPHOLIPASE D"/>
    <property type="match status" value="1"/>
</dbReference>
<reference evidence="3" key="2">
    <citation type="journal article" date="2021" name="PeerJ">
        <title>Extensive microbial diversity within the chicken gut microbiome revealed by metagenomics and culture.</title>
        <authorList>
            <person name="Gilroy R."/>
            <person name="Ravi A."/>
            <person name="Getino M."/>
            <person name="Pursley I."/>
            <person name="Horton D.L."/>
            <person name="Alikhan N.F."/>
            <person name="Baker D."/>
            <person name="Gharbi K."/>
            <person name="Hall N."/>
            <person name="Watson M."/>
            <person name="Adriaenssens E.M."/>
            <person name="Foster-Nyarko E."/>
            <person name="Jarju S."/>
            <person name="Secka A."/>
            <person name="Antonio M."/>
            <person name="Oren A."/>
            <person name="Chaudhuri R.R."/>
            <person name="La Ragione R."/>
            <person name="Hildebrand F."/>
            <person name="Pallen M.J."/>
        </authorList>
    </citation>
    <scope>NUCLEOTIDE SEQUENCE</scope>
    <source>
        <strain evidence="3">ChiW16-3235</strain>
    </source>
</reference>
<keyword evidence="1" id="KW-1133">Transmembrane helix</keyword>